<dbReference type="AlphaFoldDB" id="Q89CU3"/>
<evidence type="ECO:0000256" key="1">
    <source>
        <dbReference type="SAM" id="Coils"/>
    </source>
</evidence>
<dbReference type="HOGENOM" id="CLU_815520_0_0_5"/>
<keyword evidence="1" id="KW-0175">Coiled coil</keyword>
<dbReference type="KEGG" id="bja:bll7702"/>
<feature type="coiled-coil region" evidence="1">
    <location>
        <begin position="100"/>
        <end position="127"/>
    </location>
</feature>
<name>Q89CU3_BRADU</name>
<keyword evidence="3" id="KW-1185">Reference proteome</keyword>
<sequence length="340" mass="36906">MPSHVTQATGPSFANRFALRRLGGMTPFFRRKSPMEKLEAELASLRTRAAALDSRHSAAEAAHDDAKAKLQRHHLDADLDADDKARAKLETAVAACAVTRDGYANALVEVQAKITDAEQKLAAERATVERKAASEKLASDLDAVERALPDYLAAGKRFADALEKLHFHHESGAMVRFICNTATQVEVAAGFALVELRGMVVAVREGVAPIPAAQPVTTSVPIAEPSPPTQMIFMMKSANFGDHDGRIRFAKQFEDATMPVTTAQRALRMGVAVLVTDPKRARLRGTRGGDFNPRAPDVIDLDVVEEPKNLPHFDPVPRSANFTPLPTAEPRTILIDVPRS</sequence>
<dbReference type="EnsemblBacteria" id="BAC52967">
    <property type="protein sequence ID" value="BAC52967"/>
    <property type="gene ID" value="BAC52967"/>
</dbReference>
<dbReference type="eggNOG" id="ENOG5030YK6">
    <property type="taxonomic scope" value="Bacteria"/>
</dbReference>
<dbReference type="OrthoDB" id="8228128at2"/>
<organism evidence="2 3">
    <name type="scientific">Bradyrhizobium diazoefficiens (strain JCM 10833 / BCRC 13528 / IAM 13628 / NBRC 14792 / USDA 110)</name>
    <dbReference type="NCBI Taxonomy" id="224911"/>
    <lineage>
        <taxon>Bacteria</taxon>
        <taxon>Pseudomonadati</taxon>
        <taxon>Pseudomonadota</taxon>
        <taxon>Alphaproteobacteria</taxon>
        <taxon>Hyphomicrobiales</taxon>
        <taxon>Nitrobacteraceae</taxon>
        <taxon>Bradyrhizobium</taxon>
    </lineage>
</organism>
<gene>
    <name evidence="2" type="ordered locus">bll7702</name>
</gene>
<evidence type="ECO:0000313" key="2">
    <source>
        <dbReference type="EMBL" id="BAC52967.1"/>
    </source>
</evidence>
<accession>Q89CU3</accession>
<dbReference type="EMBL" id="BA000040">
    <property type="protein sequence ID" value="BAC52967.1"/>
    <property type="molecule type" value="Genomic_DNA"/>
</dbReference>
<dbReference type="InParanoid" id="Q89CU3"/>
<reference evidence="3" key="1">
    <citation type="journal article" date="2002" name="DNA Res.">
        <title>Complete genomic sequence of nitrogen-fixing symbiotic bacterium Bradyrhizobium japonicum USDA110.</title>
        <authorList>
            <person name="Kaneko T."/>
            <person name="Nakamura Y."/>
            <person name="Sato S."/>
            <person name="Minamisawa K."/>
            <person name="Uchiumi T."/>
            <person name="Sasamoto S."/>
            <person name="Watanabe A."/>
            <person name="Idesawa K."/>
            <person name="Iriguchi M."/>
            <person name="Kawashima K."/>
            <person name="Kohara M."/>
            <person name="Matsumoto M."/>
            <person name="Shimpo S."/>
            <person name="Tsuruoka H."/>
            <person name="Wada T."/>
            <person name="Yamada M."/>
            <person name="Tabata S."/>
        </authorList>
    </citation>
    <scope>NUCLEOTIDE SEQUENCE [LARGE SCALE GENOMIC DNA]</scope>
    <source>
        <strain evidence="3">JCM 10833 / BCRC 13528 / IAM 13628 / NBRC 14792 / USDA 110</strain>
    </source>
</reference>
<dbReference type="Proteomes" id="UP000002526">
    <property type="component" value="Chromosome"/>
</dbReference>
<proteinExistence type="predicted"/>
<protein>
    <submittedName>
        <fullName evidence="2">Bll7702 protein</fullName>
    </submittedName>
</protein>
<evidence type="ECO:0000313" key="3">
    <source>
        <dbReference type="Proteomes" id="UP000002526"/>
    </source>
</evidence>
<dbReference type="PATRIC" id="fig|224911.5.peg.7925"/>